<sequence length="54" mass="6224">MKTTTTFKAIYDEAATRIKSDPKLVSFAKQHCKSLEQFITEVAKEQYRLEQEAA</sequence>
<dbReference type="PATRIC" id="fig|570277.3.peg.4658"/>
<dbReference type="RefSeq" id="WP_160174108.1">
    <property type="nucleotide sequence ID" value="NZ_CP013251.1"/>
</dbReference>
<dbReference type="AlphaFoldDB" id="A0A142BHN4"/>
<reference evidence="1 2" key="1">
    <citation type="journal article" date="2016" name="Front. Microbiol.">
        <title>Genomic Insight into the Host-Endosymbiont Relationship of Endozoicomonas montiporae CL-33(T) with its Coral Host.</title>
        <authorList>
            <person name="Ding J.-Y."/>
            <person name="Shiu J.-H."/>
            <person name="Chen W.-M."/>
            <person name="Chiang Y.-R."/>
            <person name="Tang S.-L."/>
        </authorList>
    </citation>
    <scope>NUCLEOTIDE SEQUENCE [LARGE SCALE GENOMIC DNA]</scope>
    <source>
        <strain evidence="1 2">CL-33</strain>
    </source>
</reference>
<dbReference type="STRING" id="570277.EZMO1_4343"/>
<dbReference type="KEGG" id="emp:EZMO1_4343"/>
<evidence type="ECO:0000313" key="2">
    <source>
        <dbReference type="Proteomes" id="UP000071065"/>
    </source>
</evidence>
<proteinExistence type="predicted"/>
<dbReference type="Proteomes" id="UP000071065">
    <property type="component" value="Chromosome"/>
</dbReference>
<accession>A0A142BHN4</accession>
<gene>
    <name evidence="1" type="ORF">EZMO1_4343</name>
</gene>
<protein>
    <submittedName>
        <fullName evidence="1">Uncharacterized protein</fullName>
    </submittedName>
</protein>
<dbReference type="EMBL" id="CP013251">
    <property type="protein sequence ID" value="AMO58260.1"/>
    <property type="molecule type" value="Genomic_DNA"/>
</dbReference>
<evidence type="ECO:0000313" key="1">
    <source>
        <dbReference type="EMBL" id="AMO58260.1"/>
    </source>
</evidence>
<organism evidence="1 2">
    <name type="scientific">Endozoicomonas montiporae CL-33</name>
    <dbReference type="NCBI Taxonomy" id="570277"/>
    <lineage>
        <taxon>Bacteria</taxon>
        <taxon>Pseudomonadati</taxon>
        <taxon>Pseudomonadota</taxon>
        <taxon>Gammaproteobacteria</taxon>
        <taxon>Oceanospirillales</taxon>
        <taxon>Endozoicomonadaceae</taxon>
        <taxon>Endozoicomonas</taxon>
    </lineage>
</organism>
<name>A0A142BHN4_9GAMM</name>